<dbReference type="EMBL" id="CABVGX010000042">
    <property type="protein sequence ID" value="VVN20183.1"/>
    <property type="molecule type" value="Genomic_DNA"/>
</dbReference>
<gene>
    <name evidence="1" type="ORF">PS645_04260</name>
</gene>
<name>A0A5E6VR97_PSEFL</name>
<evidence type="ECO:0000313" key="2">
    <source>
        <dbReference type="Proteomes" id="UP000325607"/>
    </source>
</evidence>
<accession>A0A5E6VR97</accession>
<dbReference type="Proteomes" id="UP000325607">
    <property type="component" value="Unassembled WGS sequence"/>
</dbReference>
<protein>
    <submittedName>
        <fullName evidence="1">Uncharacterized protein</fullName>
    </submittedName>
</protein>
<sequence>MIVRRTWAERRLPEALASPFAAPVTAELGDVLMSNWCAVGGMHHDARPAKRERFPDGQRIRTSDIHSVSRDGRFWVIQTASQSGYVVVPLHADGGQRSAVDFLKMLCNGVYSTPGRLH</sequence>
<evidence type="ECO:0000313" key="1">
    <source>
        <dbReference type="EMBL" id="VVN20183.1"/>
    </source>
</evidence>
<organism evidence="1 2">
    <name type="scientific">Pseudomonas fluorescens</name>
    <dbReference type="NCBI Taxonomy" id="294"/>
    <lineage>
        <taxon>Bacteria</taxon>
        <taxon>Pseudomonadati</taxon>
        <taxon>Pseudomonadota</taxon>
        <taxon>Gammaproteobacteria</taxon>
        <taxon>Pseudomonadales</taxon>
        <taxon>Pseudomonadaceae</taxon>
        <taxon>Pseudomonas</taxon>
    </lineage>
</organism>
<reference evidence="1 2" key="1">
    <citation type="submission" date="2019-09" db="EMBL/GenBank/DDBJ databases">
        <authorList>
            <person name="Chandra G."/>
            <person name="Truman W A."/>
        </authorList>
    </citation>
    <scope>NUCLEOTIDE SEQUENCE [LARGE SCALE GENOMIC DNA]</scope>
    <source>
        <strain evidence="1">PS645</strain>
    </source>
</reference>
<dbReference type="RefSeq" id="WP_150582202.1">
    <property type="nucleotide sequence ID" value="NZ_CABVGX010000042.1"/>
</dbReference>
<dbReference type="OrthoDB" id="7019655at2"/>
<proteinExistence type="predicted"/>
<dbReference type="AlphaFoldDB" id="A0A5E6VR97"/>